<dbReference type="SUPFAM" id="SSF46689">
    <property type="entry name" value="Homeodomain-like"/>
    <property type="match status" value="1"/>
</dbReference>
<dbReference type="InterPro" id="IPR001347">
    <property type="entry name" value="SIS_dom"/>
</dbReference>
<dbReference type="Pfam" id="PF01418">
    <property type="entry name" value="HTH_6"/>
    <property type="match status" value="1"/>
</dbReference>
<comment type="caution">
    <text evidence="7">The sequence shown here is derived from an EMBL/GenBank/DDBJ whole genome shotgun (WGS) entry which is preliminary data.</text>
</comment>
<dbReference type="InterPro" id="IPR009057">
    <property type="entry name" value="Homeodomain-like_sf"/>
</dbReference>
<dbReference type="EMBL" id="BAAAFN010000015">
    <property type="protein sequence ID" value="GAA0235091.1"/>
    <property type="molecule type" value="Genomic_DNA"/>
</dbReference>
<dbReference type="PROSITE" id="PS51464">
    <property type="entry name" value="SIS"/>
    <property type="match status" value="1"/>
</dbReference>
<sequence length="282" mass="29747">MNTSILPELRARLPSLSRAAARVARLAIAHPGDVARMTIGEIARAAEVSEPTVIRFCRALGLAGWPDFKVRLAASLMAGGVPYVHSSLKPDESVAGLAGKVFDNAVSALLRVRDGLDPAAVESAIGLLARARRIEFYGVGNSGIVAADAQHKFFRFDLPVAAYSDSHVQAMAASLLGPDDVLTAISHSGRSRELLEAVGLARANGCPIIAITASGTPLAEAATLHLRADTQEDTALYSPMISRLAHLAIIDVLALGVALRRGDQASRVLEKTKKSLIGKRRP</sequence>
<accession>A0ABP3DKN7</accession>
<dbReference type="PROSITE" id="PS51071">
    <property type="entry name" value="HTH_RPIR"/>
    <property type="match status" value="1"/>
</dbReference>
<evidence type="ECO:0000256" key="3">
    <source>
        <dbReference type="ARBA" id="ARBA00023152"/>
    </source>
</evidence>
<feature type="domain" description="HTH rpiR-type" evidence="5">
    <location>
        <begin position="3"/>
        <end position="79"/>
    </location>
</feature>
<dbReference type="CDD" id="cd05013">
    <property type="entry name" value="SIS_RpiR"/>
    <property type="match status" value="1"/>
</dbReference>
<dbReference type="Gene3D" id="1.10.10.10">
    <property type="entry name" value="Winged helix-like DNA-binding domain superfamily/Winged helix DNA-binding domain"/>
    <property type="match status" value="1"/>
</dbReference>
<dbReference type="PROSITE" id="PS00356">
    <property type="entry name" value="HTH_LACI_1"/>
    <property type="match status" value="1"/>
</dbReference>
<evidence type="ECO:0000313" key="8">
    <source>
        <dbReference type="Proteomes" id="UP001501176"/>
    </source>
</evidence>
<reference evidence="8" key="1">
    <citation type="journal article" date="2019" name="Int. J. Syst. Evol. Microbiol.">
        <title>The Global Catalogue of Microorganisms (GCM) 10K type strain sequencing project: providing services to taxonomists for standard genome sequencing and annotation.</title>
        <authorList>
            <consortium name="The Broad Institute Genomics Platform"/>
            <consortium name="The Broad Institute Genome Sequencing Center for Infectious Disease"/>
            <person name="Wu L."/>
            <person name="Ma J."/>
        </authorList>
    </citation>
    <scope>NUCLEOTIDE SEQUENCE [LARGE SCALE GENOMIC DNA]</scope>
    <source>
        <strain evidence="8">JCM 16240</strain>
    </source>
</reference>
<keyword evidence="1" id="KW-0805">Transcription regulation</keyword>
<dbReference type="Proteomes" id="UP001501176">
    <property type="component" value="Unassembled WGS sequence"/>
</dbReference>
<keyword evidence="2 7" id="KW-0238">DNA-binding</keyword>
<dbReference type="Gene3D" id="3.40.50.10490">
    <property type="entry name" value="Glucose-6-phosphate isomerase like protein, domain 1"/>
    <property type="match status" value="1"/>
</dbReference>
<dbReference type="InterPro" id="IPR035472">
    <property type="entry name" value="RpiR-like_SIS"/>
</dbReference>
<evidence type="ECO:0000259" key="5">
    <source>
        <dbReference type="PROSITE" id="PS51071"/>
    </source>
</evidence>
<evidence type="ECO:0000256" key="2">
    <source>
        <dbReference type="ARBA" id="ARBA00023125"/>
    </source>
</evidence>
<dbReference type="InterPro" id="IPR036388">
    <property type="entry name" value="WH-like_DNA-bd_sf"/>
</dbReference>
<proteinExistence type="predicted"/>
<evidence type="ECO:0000313" key="7">
    <source>
        <dbReference type="EMBL" id="GAA0235091.1"/>
    </source>
</evidence>
<keyword evidence="4" id="KW-0804">Transcription</keyword>
<dbReference type="RefSeq" id="WP_343821616.1">
    <property type="nucleotide sequence ID" value="NZ_BAAAFN010000015.1"/>
</dbReference>
<dbReference type="InterPro" id="IPR000281">
    <property type="entry name" value="HTH_RpiR"/>
</dbReference>
<dbReference type="Pfam" id="PF01380">
    <property type="entry name" value="SIS"/>
    <property type="match status" value="1"/>
</dbReference>
<organism evidence="7 8">
    <name type="scientific">Castellaniella daejeonensis</name>
    <dbReference type="NCBI Taxonomy" id="659013"/>
    <lineage>
        <taxon>Bacteria</taxon>
        <taxon>Pseudomonadati</taxon>
        <taxon>Pseudomonadota</taxon>
        <taxon>Betaproteobacteria</taxon>
        <taxon>Burkholderiales</taxon>
        <taxon>Alcaligenaceae</taxon>
        <taxon>Castellaniella</taxon>
    </lineage>
</organism>
<gene>
    <name evidence="7" type="primary">hexR</name>
    <name evidence="7" type="ORF">GCM10009125_25030</name>
</gene>
<feature type="domain" description="SIS" evidence="6">
    <location>
        <begin position="124"/>
        <end position="263"/>
    </location>
</feature>
<protein>
    <submittedName>
        <fullName evidence="7">DNA-binding transcriptional regulator HexR</fullName>
    </submittedName>
</protein>
<dbReference type="GO" id="GO:0003677">
    <property type="term" value="F:DNA binding"/>
    <property type="evidence" value="ECO:0007669"/>
    <property type="project" value="UniProtKB-KW"/>
</dbReference>
<evidence type="ECO:0000259" key="6">
    <source>
        <dbReference type="PROSITE" id="PS51464"/>
    </source>
</evidence>
<dbReference type="InterPro" id="IPR047640">
    <property type="entry name" value="RpiR-like"/>
</dbReference>
<evidence type="ECO:0000256" key="4">
    <source>
        <dbReference type="ARBA" id="ARBA00023163"/>
    </source>
</evidence>
<dbReference type="PANTHER" id="PTHR30514">
    <property type="entry name" value="GLUCOKINASE"/>
    <property type="match status" value="1"/>
</dbReference>
<name>A0ABP3DKN7_9BURK</name>
<keyword evidence="3" id="KW-0324">Glycolysis</keyword>
<dbReference type="PANTHER" id="PTHR30514:SF1">
    <property type="entry name" value="HTH-TYPE TRANSCRIPTIONAL REGULATOR HEXR-RELATED"/>
    <property type="match status" value="1"/>
</dbReference>
<evidence type="ECO:0000256" key="1">
    <source>
        <dbReference type="ARBA" id="ARBA00023015"/>
    </source>
</evidence>
<keyword evidence="8" id="KW-1185">Reference proteome</keyword>
<dbReference type="InterPro" id="IPR046348">
    <property type="entry name" value="SIS_dom_sf"/>
</dbReference>
<dbReference type="SUPFAM" id="SSF53697">
    <property type="entry name" value="SIS domain"/>
    <property type="match status" value="1"/>
</dbReference>